<accession>A0ABY8BE55</accession>
<evidence type="ECO:0000256" key="2">
    <source>
        <dbReference type="SAM" id="Phobius"/>
    </source>
</evidence>
<keyword evidence="2" id="KW-0812">Transmembrane</keyword>
<keyword evidence="4" id="KW-1185">Reference proteome</keyword>
<reference evidence="3 4" key="1">
    <citation type="submission" date="2023-02" db="EMBL/GenBank/DDBJ databases">
        <title>Gemone sequence of Telluria chitinolytica ACM 3522T.</title>
        <authorList>
            <person name="Frediansyah A."/>
            <person name="Miess H."/>
            <person name="Gross H."/>
        </authorList>
    </citation>
    <scope>NUCLEOTIDE SEQUENCE [LARGE SCALE GENOMIC DNA]</scope>
    <source>
        <strain evidence="3 4">ACM 3522</strain>
    </source>
</reference>
<dbReference type="Proteomes" id="UP001216510">
    <property type="component" value="Chromosome"/>
</dbReference>
<name>A0ABY8BE55_9BURK</name>
<feature type="transmembrane region" description="Helical" evidence="2">
    <location>
        <begin position="33"/>
        <end position="51"/>
    </location>
</feature>
<evidence type="ECO:0000313" key="4">
    <source>
        <dbReference type="Proteomes" id="UP001216510"/>
    </source>
</evidence>
<dbReference type="RefSeq" id="WP_277416866.1">
    <property type="nucleotide sequence ID" value="NZ_CP119083.1"/>
</dbReference>
<evidence type="ECO:0000313" key="3">
    <source>
        <dbReference type="EMBL" id="WEF34187.1"/>
    </source>
</evidence>
<organism evidence="3 4">
    <name type="scientific">Pseudoduganella chitinolytica</name>
    <dbReference type="NCBI Taxonomy" id="34070"/>
    <lineage>
        <taxon>Bacteria</taxon>
        <taxon>Pseudomonadati</taxon>
        <taxon>Pseudomonadota</taxon>
        <taxon>Betaproteobacteria</taxon>
        <taxon>Burkholderiales</taxon>
        <taxon>Oxalobacteraceae</taxon>
        <taxon>Telluria group</taxon>
        <taxon>Pseudoduganella</taxon>
    </lineage>
</organism>
<feature type="region of interest" description="Disordered" evidence="1">
    <location>
        <begin position="1"/>
        <end position="30"/>
    </location>
</feature>
<feature type="compositionally biased region" description="Basic residues" evidence="1">
    <location>
        <begin position="1"/>
        <end position="11"/>
    </location>
</feature>
<keyword evidence="2" id="KW-1133">Transmembrane helix</keyword>
<sequence>MGKRTRKRRQRAQGQTNQPPPPRVPGNGGDDDGLGIFGLLIVYPFACWGLYHIGGKFWRIVTTGSTCPERRCISWDDHPGRIVMEFVANGGVSLLLATIVIGGAIVLLRGGKFD</sequence>
<proteinExistence type="predicted"/>
<evidence type="ECO:0000256" key="1">
    <source>
        <dbReference type="SAM" id="MobiDB-lite"/>
    </source>
</evidence>
<keyword evidence="2" id="KW-0472">Membrane</keyword>
<protein>
    <submittedName>
        <fullName evidence="3">Uncharacterized protein</fullName>
    </submittedName>
</protein>
<feature type="transmembrane region" description="Helical" evidence="2">
    <location>
        <begin position="86"/>
        <end position="108"/>
    </location>
</feature>
<dbReference type="EMBL" id="CP119083">
    <property type="protein sequence ID" value="WEF34187.1"/>
    <property type="molecule type" value="Genomic_DNA"/>
</dbReference>
<gene>
    <name evidence="3" type="ORF">PX653_05290</name>
</gene>